<sequence length="131" mass="15629">MYSFSKEERLCSIKLIDKLFHNGSSFLLYPFRIIWLQEALPAEMPVQVLISVPKKKFKRAIDRNLLKRRIREIYRLQKAEHFYPFLTEHSLTILLGINYIGNEIGDYAFLEKKLHAAILKFKKTYLENHVE</sequence>
<dbReference type="GO" id="GO:0000049">
    <property type="term" value="F:tRNA binding"/>
    <property type="evidence" value="ECO:0007669"/>
    <property type="project" value="UniProtKB-UniRule"/>
</dbReference>
<name>A0A1T5B836_9SPHI</name>
<dbReference type="RefSeq" id="WP_079701900.1">
    <property type="nucleotide sequence ID" value="NZ_FUYR01000001.1"/>
</dbReference>
<gene>
    <name evidence="7" type="primary">rnpA</name>
    <name evidence="8" type="ORF">SAMN05661099_1421</name>
</gene>
<dbReference type="OrthoDB" id="1524972at2"/>
<evidence type="ECO:0000256" key="1">
    <source>
        <dbReference type="ARBA" id="ARBA00002663"/>
    </source>
</evidence>
<evidence type="ECO:0000313" key="9">
    <source>
        <dbReference type="Proteomes" id="UP000189981"/>
    </source>
</evidence>
<dbReference type="Gene3D" id="3.30.230.10">
    <property type="match status" value="1"/>
</dbReference>
<dbReference type="Pfam" id="PF00825">
    <property type="entry name" value="Ribonuclease_P"/>
    <property type="match status" value="1"/>
</dbReference>
<dbReference type="InterPro" id="IPR020568">
    <property type="entry name" value="Ribosomal_Su5_D2-typ_SF"/>
</dbReference>
<keyword evidence="4 7" id="KW-0255">Endonuclease</keyword>
<evidence type="ECO:0000313" key="8">
    <source>
        <dbReference type="EMBL" id="SKB43418.1"/>
    </source>
</evidence>
<keyword evidence="3 7" id="KW-0540">Nuclease</keyword>
<comment type="similarity">
    <text evidence="7">Belongs to the RnpA family.</text>
</comment>
<dbReference type="GO" id="GO:0004526">
    <property type="term" value="F:ribonuclease P activity"/>
    <property type="evidence" value="ECO:0007669"/>
    <property type="project" value="UniProtKB-UniRule"/>
</dbReference>
<dbReference type="InterPro" id="IPR020539">
    <property type="entry name" value="RNase_P_CS"/>
</dbReference>
<dbReference type="HAMAP" id="MF_00227">
    <property type="entry name" value="RNase_P"/>
    <property type="match status" value="1"/>
</dbReference>
<dbReference type="GO" id="GO:0001682">
    <property type="term" value="P:tRNA 5'-leader removal"/>
    <property type="evidence" value="ECO:0007669"/>
    <property type="project" value="UniProtKB-UniRule"/>
</dbReference>
<dbReference type="Proteomes" id="UP000189981">
    <property type="component" value="Unassembled WGS sequence"/>
</dbReference>
<evidence type="ECO:0000256" key="7">
    <source>
        <dbReference type="HAMAP-Rule" id="MF_00227"/>
    </source>
</evidence>
<dbReference type="STRING" id="572036.SAMN05661099_1421"/>
<accession>A0A1T5B836</accession>
<organism evidence="8 9">
    <name type="scientific">Daejeonella lutea</name>
    <dbReference type="NCBI Taxonomy" id="572036"/>
    <lineage>
        <taxon>Bacteria</taxon>
        <taxon>Pseudomonadati</taxon>
        <taxon>Bacteroidota</taxon>
        <taxon>Sphingobacteriia</taxon>
        <taxon>Sphingobacteriales</taxon>
        <taxon>Sphingobacteriaceae</taxon>
        <taxon>Daejeonella</taxon>
    </lineage>
</organism>
<comment type="function">
    <text evidence="1 7">RNaseP catalyzes the removal of the 5'-leader sequence from pre-tRNA to produce the mature 5'-terminus. It can also cleave other RNA substrates such as 4.5S RNA. The protein component plays an auxiliary but essential role in vivo by binding to the 5'-leader sequence and broadening the substrate specificity of the ribozyme.</text>
</comment>
<dbReference type="EC" id="3.1.26.5" evidence="7"/>
<evidence type="ECO:0000256" key="3">
    <source>
        <dbReference type="ARBA" id="ARBA00022722"/>
    </source>
</evidence>
<dbReference type="InterPro" id="IPR000100">
    <property type="entry name" value="RNase_P"/>
</dbReference>
<dbReference type="InterPro" id="IPR014721">
    <property type="entry name" value="Ribsml_uS5_D2-typ_fold_subgr"/>
</dbReference>
<dbReference type="PROSITE" id="PS00648">
    <property type="entry name" value="RIBONUCLEASE_P"/>
    <property type="match status" value="1"/>
</dbReference>
<keyword evidence="6 7" id="KW-0694">RNA-binding</keyword>
<dbReference type="AlphaFoldDB" id="A0A1T5B836"/>
<protein>
    <recommendedName>
        <fullName evidence="7">Ribonuclease P protein component</fullName>
        <shortName evidence="7">RNase P protein</shortName>
        <shortName evidence="7">RNaseP protein</shortName>
        <ecNumber evidence="7">3.1.26.5</ecNumber>
    </recommendedName>
    <alternativeName>
        <fullName evidence="7">Protein C5</fullName>
    </alternativeName>
</protein>
<reference evidence="9" key="1">
    <citation type="submission" date="2017-02" db="EMBL/GenBank/DDBJ databases">
        <authorList>
            <person name="Varghese N."/>
            <person name="Submissions S."/>
        </authorList>
    </citation>
    <scope>NUCLEOTIDE SEQUENCE [LARGE SCALE GENOMIC DNA]</scope>
    <source>
        <strain evidence="9">DSM 22385</strain>
    </source>
</reference>
<evidence type="ECO:0000256" key="6">
    <source>
        <dbReference type="ARBA" id="ARBA00022884"/>
    </source>
</evidence>
<dbReference type="SUPFAM" id="SSF54211">
    <property type="entry name" value="Ribosomal protein S5 domain 2-like"/>
    <property type="match status" value="1"/>
</dbReference>
<keyword evidence="9" id="KW-1185">Reference proteome</keyword>
<evidence type="ECO:0000256" key="2">
    <source>
        <dbReference type="ARBA" id="ARBA00022694"/>
    </source>
</evidence>
<keyword evidence="5 7" id="KW-0378">Hydrolase</keyword>
<dbReference type="EMBL" id="FUYR01000001">
    <property type="protein sequence ID" value="SKB43418.1"/>
    <property type="molecule type" value="Genomic_DNA"/>
</dbReference>
<comment type="subunit">
    <text evidence="7">Consists of a catalytic RNA component (M1 or rnpB) and a protein subunit.</text>
</comment>
<evidence type="ECO:0000256" key="4">
    <source>
        <dbReference type="ARBA" id="ARBA00022759"/>
    </source>
</evidence>
<comment type="catalytic activity">
    <reaction evidence="7">
        <text>Endonucleolytic cleavage of RNA, removing 5'-extranucleotides from tRNA precursor.</text>
        <dbReference type="EC" id="3.1.26.5"/>
    </reaction>
</comment>
<keyword evidence="2 7" id="KW-0819">tRNA processing</keyword>
<proteinExistence type="inferred from homology"/>
<evidence type="ECO:0000256" key="5">
    <source>
        <dbReference type="ARBA" id="ARBA00022801"/>
    </source>
</evidence>